<feature type="signal peptide" evidence="6">
    <location>
        <begin position="1"/>
        <end position="23"/>
    </location>
</feature>
<feature type="region of interest" description="Disordered" evidence="5">
    <location>
        <begin position="473"/>
        <end position="494"/>
    </location>
</feature>
<dbReference type="GO" id="GO:0008422">
    <property type="term" value="F:beta-glucosidase activity"/>
    <property type="evidence" value="ECO:0007669"/>
    <property type="project" value="TreeGrafter"/>
</dbReference>
<dbReference type="InterPro" id="IPR001547">
    <property type="entry name" value="Glyco_hydro_5"/>
</dbReference>
<evidence type="ECO:0000259" key="7">
    <source>
        <dbReference type="Pfam" id="PF00150"/>
    </source>
</evidence>
<feature type="domain" description="Glycoside hydrolase family 5" evidence="7">
    <location>
        <begin position="85"/>
        <end position="424"/>
    </location>
</feature>
<sequence length="532" mass="58093">MSFFLKLLYSLSLFTATVLPTVASSTGSSDKIYGVNIGSWLLIEPWMLPEEWLAMGGEICDDCSGCIRTEFALVEAYPDTADKVFEQHWNTWFTQDDVDKLVELKINAVRIPLGYWIVEQLVDRKTEFYPKGGFKHLKRGLRQLKDAGIKVMLDHHALPGVQTPNQMFAGVCTTDVQFYTDYNYHRALVWSAVMAAMSHLDPDFGSVYSIEAVNEPIMNATQTPGYGDFQKNFVSVVRAVETGLGIVSDYFSGNLPVHTTSGPLNVTSAILDVDGVITNVAVGKAIIDAAPIIAQMLWEYDIDVIVPGSDLASKNPLNTTFMDIGWQYNNPPNPADAANGPQDYDNHLYYNFGGVADANADAYLQSMCNLERISSDAAQGNSPLVFGEWSIATNFDHSDDFYKKWGDAQKRSYSMGGGWMFWNFKIENSETAGSLSNTWSYFDAVERGFLTKDPSELFDPHVCDAYIGTSTTSTTASSTAASSTETSSTATSSAEASSITTSSTVISSAAITSTEVSSTVTSSTATSFTVFI</sequence>
<dbReference type="GO" id="GO:0005576">
    <property type="term" value="C:extracellular region"/>
    <property type="evidence" value="ECO:0007669"/>
    <property type="project" value="TreeGrafter"/>
</dbReference>
<dbReference type="SUPFAM" id="SSF51445">
    <property type="entry name" value="(Trans)glycosidases"/>
    <property type="match status" value="1"/>
</dbReference>
<evidence type="ECO:0000256" key="2">
    <source>
        <dbReference type="ARBA" id="ARBA00022801"/>
    </source>
</evidence>
<dbReference type="InterPro" id="IPR017853">
    <property type="entry name" value="GH"/>
</dbReference>
<dbReference type="InParanoid" id="A0A286UJV1"/>
<keyword evidence="2 4" id="KW-0378">Hydrolase</keyword>
<dbReference type="PANTHER" id="PTHR31297:SF42">
    <property type="entry name" value="GLYCOSIDE HYDROLASE FAMILY 5 DOMAIN-CONTAINING PROTEIN"/>
    <property type="match status" value="1"/>
</dbReference>
<dbReference type="GO" id="GO:0009251">
    <property type="term" value="P:glucan catabolic process"/>
    <property type="evidence" value="ECO:0007669"/>
    <property type="project" value="TreeGrafter"/>
</dbReference>
<dbReference type="Gene3D" id="3.20.20.80">
    <property type="entry name" value="Glycosidases"/>
    <property type="match status" value="2"/>
</dbReference>
<dbReference type="GO" id="GO:0009986">
    <property type="term" value="C:cell surface"/>
    <property type="evidence" value="ECO:0007669"/>
    <property type="project" value="TreeGrafter"/>
</dbReference>
<evidence type="ECO:0000313" key="8">
    <source>
        <dbReference type="EMBL" id="PAV19754.1"/>
    </source>
</evidence>
<evidence type="ECO:0000313" key="9">
    <source>
        <dbReference type="Proteomes" id="UP000217199"/>
    </source>
</evidence>
<evidence type="ECO:0000256" key="3">
    <source>
        <dbReference type="ARBA" id="ARBA00023295"/>
    </source>
</evidence>
<proteinExistence type="inferred from homology"/>
<dbReference type="Pfam" id="PF00150">
    <property type="entry name" value="Cellulase"/>
    <property type="match status" value="1"/>
</dbReference>
<keyword evidence="6" id="KW-0732">Signal</keyword>
<reference evidence="8 9" key="1">
    <citation type="journal article" date="2017" name="Mol. Ecol.">
        <title>Comparative and population genomic landscape of Phellinus noxius: A hypervariable fungus causing root rot in trees.</title>
        <authorList>
            <person name="Chung C.L."/>
            <person name="Lee T.J."/>
            <person name="Akiba M."/>
            <person name="Lee H.H."/>
            <person name="Kuo T.H."/>
            <person name="Liu D."/>
            <person name="Ke H.M."/>
            <person name="Yokoi T."/>
            <person name="Roa M.B."/>
            <person name="Lu M.J."/>
            <person name="Chang Y.Y."/>
            <person name="Ann P.J."/>
            <person name="Tsai J.N."/>
            <person name="Chen C.Y."/>
            <person name="Tzean S.S."/>
            <person name="Ota Y."/>
            <person name="Hattori T."/>
            <person name="Sahashi N."/>
            <person name="Liou R.F."/>
            <person name="Kikuchi T."/>
            <person name="Tsai I.J."/>
        </authorList>
    </citation>
    <scope>NUCLEOTIDE SEQUENCE [LARGE SCALE GENOMIC DNA]</scope>
    <source>
        <strain evidence="8 9">FFPRI411160</strain>
    </source>
</reference>
<feature type="chain" id="PRO_5013622032" evidence="6">
    <location>
        <begin position="24"/>
        <end position="532"/>
    </location>
</feature>
<keyword evidence="3 4" id="KW-0326">Glycosidase</keyword>
<dbReference type="OrthoDB" id="1887033at2759"/>
<protein>
    <submittedName>
        <fullName evidence="8">Glycoside hydrolase family 5</fullName>
    </submittedName>
</protein>
<evidence type="ECO:0000256" key="5">
    <source>
        <dbReference type="SAM" id="MobiDB-lite"/>
    </source>
</evidence>
<name>A0A286UJV1_9AGAM</name>
<dbReference type="AlphaFoldDB" id="A0A286UJV1"/>
<keyword evidence="9" id="KW-1185">Reference proteome</keyword>
<evidence type="ECO:0000256" key="4">
    <source>
        <dbReference type="RuleBase" id="RU361153"/>
    </source>
</evidence>
<evidence type="ECO:0000256" key="1">
    <source>
        <dbReference type="ARBA" id="ARBA00005641"/>
    </source>
</evidence>
<dbReference type="STRING" id="2282107.A0A286UJV1"/>
<comment type="caution">
    <text evidence="8">The sequence shown here is derived from an EMBL/GenBank/DDBJ whole genome shotgun (WGS) entry which is preliminary data.</text>
</comment>
<comment type="similarity">
    <text evidence="1 4">Belongs to the glycosyl hydrolase 5 (cellulase A) family.</text>
</comment>
<accession>A0A286UJV1</accession>
<dbReference type="InterPro" id="IPR050386">
    <property type="entry name" value="Glycosyl_hydrolase_5"/>
</dbReference>
<organism evidence="8 9">
    <name type="scientific">Pyrrhoderma noxium</name>
    <dbReference type="NCBI Taxonomy" id="2282107"/>
    <lineage>
        <taxon>Eukaryota</taxon>
        <taxon>Fungi</taxon>
        <taxon>Dikarya</taxon>
        <taxon>Basidiomycota</taxon>
        <taxon>Agaricomycotina</taxon>
        <taxon>Agaricomycetes</taxon>
        <taxon>Hymenochaetales</taxon>
        <taxon>Hymenochaetaceae</taxon>
        <taxon>Pyrrhoderma</taxon>
    </lineage>
</organism>
<dbReference type="Proteomes" id="UP000217199">
    <property type="component" value="Unassembled WGS sequence"/>
</dbReference>
<gene>
    <name evidence="8" type="ORF">PNOK_0468800</name>
</gene>
<dbReference type="EMBL" id="NBII01000004">
    <property type="protein sequence ID" value="PAV19754.1"/>
    <property type="molecule type" value="Genomic_DNA"/>
</dbReference>
<dbReference type="PANTHER" id="PTHR31297">
    <property type="entry name" value="GLUCAN ENDO-1,6-BETA-GLUCOSIDASE B"/>
    <property type="match status" value="1"/>
</dbReference>
<evidence type="ECO:0000256" key="6">
    <source>
        <dbReference type="SAM" id="SignalP"/>
    </source>
</evidence>